<dbReference type="AlphaFoldDB" id="A0A151NL42"/>
<dbReference type="GO" id="GO:0007586">
    <property type="term" value="P:digestion"/>
    <property type="evidence" value="ECO:0007669"/>
    <property type="project" value="UniProtKB-KW"/>
</dbReference>
<dbReference type="CDD" id="cd00190">
    <property type="entry name" value="Tryp_SPc"/>
    <property type="match status" value="1"/>
</dbReference>
<evidence type="ECO:0000256" key="1">
    <source>
        <dbReference type="ARBA" id="ARBA00001913"/>
    </source>
</evidence>
<comment type="cofactor">
    <cofactor evidence="1">
        <name>Ca(2+)</name>
        <dbReference type="ChEBI" id="CHEBI:29108"/>
    </cofactor>
</comment>
<comment type="catalytic activity">
    <reaction evidence="11">
        <text>Preferential cleavage: Arg-|-Xaa, Lys-|-Xaa.</text>
        <dbReference type="EC" id="3.4.21.4"/>
    </reaction>
</comment>
<dbReference type="Gene3D" id="2.40.10.10">
    <property type="entry name" value="Trypsin-like serine proteases"/>
    <property type="match status" value="2"/>
</dbReference>
<keyword evidence="10" id="KW-1015">Disulfide bond</keyword>
<evidence type="ECO:0000256" key="9">
    <source>
        <dbReference type="ARBA" id="ARBA00023145"/>
    </source>
</evidence>
<evidence type="ECO:0000313" key="17">
    <source>
        <dbReference type="EMBL" id="KYO37514.1"/>
    </source>
</evidence>
<evidence type="ECO:0000256" key="8">
    <source>
        <dbReference type="ARBA" id="ARBA00022837"/>
    </source>
</evidence>
<dbReference type="GO" id="GO:0004252">
    <property type="term" value="F:serine-type endopeptidase activity"/>
    <property type="evidence" value="ECO:0007669"/>
    <property type="project" value="UniProtKB-EC"/>
</dbReference>
<dbReference type="PRINTS" id="PR00722">
    <property type="entry name" value="CHYMOTRYPSIN"/>
</dbReference>
<evidence type="ECO:0000256" key="3">
    <source>
        <dbReference type="ARBA" id="ARBA00022525"/>
    </source>
</evidence>
<dbReference type="FunFam" id="2.40.10.10:FF:000008">
    <property type="entry name" value="Cationic trypsin"/>
    <property type="match status" value="1"/>
</dbReference>
<evidence type="ECO:0000313" key="18">
    <source>
        <dbReference type="Proteomes" id="UP000050525"/>
    </source>
</evidence>
<keyword evidence="6 13" id="KW-0378">Hydrolase</keyword>
<dbReference type="GO" id="GO:0006508">
    <property type="term" value="P:proteolysis"/>
    <property type="evidence" value="ECO:0007669"/>
    <property type="project" value="UniProtKB-KW"/>
</dbReference>
<keyword evidence="15" id="KW-0732">Signal</keyword>
<keyword evidence="3" id="KW-0964">Secreted</keyword>
<evidence type="ECO:0000259" key="16">
    <source>
        <dbReference type="PROSITE" id="PS50240"/>
    </source>
</evidence>
<dbReference type="Proteomes" id="UP000050525">
    <property type="component" value="Unassembled WGS sequence"/>
</dbReference>
<dbReference type="InterPro" id="IPR009003">
    <property type="entry name" value="Peptidase_S1_PA"/>
</dbReference>
<dbReference type="InterPro" id="IPR001314">
    <property type="entry name" value="Peptidase_S1A"/>
</dbReference>
<dbReference type="STRING" id="8496.A0A151NL42"/>
<dbReference type="PROSITE" id="PS50240">
    <property type="entry name" value="TRYPSIN_DOM"/>
    <property type="match status" value="1"/>
</dbReference>
<keyword evidence="4 13" id="KW-0645">Protease</keyword>
<evidence type="ECO:0000256" key="5">
    <source>
        <dbReference type="ARBA" id="ARBA00022757"/>
    </source>
</evidence>
<protein>
    <recommendedName>
        <fullName evidence="12">trypsin</fullName>
        <ecNumber evidence="12">3.4.21.4</ecNumber>
    </recommendedName>
</protein>
<dbReference type="InterPro" id="IPR050127">
    <property type="entry name" value="Serine_Proteases_S1"/>
</dbReference>
<name>A0A151NL42_ALLMI</name>
<comment type="caution">
    <text evidence="17">The sequence shown here is derived from an EMBL/GenBank/DDBJ whole genome shotgun (WGS) entry which is preliminary data.</text>
</comment>
<reference evidence="17 18" key="1">
    <citation type="journal article" date="2012" name="Genome Biol.">
        <title>Sequencing three crocodilian genomes to illuminate the evolution of archosaurs and amniotes.</title>
        <authorList>
            <person name="St John J.A."/>
            <person name="Braun E.L."/>
            <person name="Isberg S.R."/>
            <person name="Miles L.G."/>
            <person name="Chong A.Y."/>
            <person name="Gongora J."/>
            <person name="Dalzell P."/>
            <person name="Moran C."/>
            <person name="Bed'hom B."/>
            <person name="Abzhanov A."/>
            <person name="Burgess S.C."/>
            <person name="Cooksey A.M."/>
            <person name="Castoe T.A."/>
            <person name="Crawford N.G."/>
            <person name="Densmore L.D."/>
            <person name="Drew J.C."/>
            <person name="Edwards S.V."/>
            <person name="Faircloth B.C."/>
            <person name="Fujita M.K."/>
            <person name="Greenwold M.J."/>
            <person name="Hoffmann F.G."/>
            <person name="Howard J.M."/>
            <person name="Iguchi T."/>
            <person name="Janes D.E."/>
            <person name="Khan S.Y."/>
            <person name="Kohno S."/>
            <person name="de Koning A.J."/>
            <person name="Lance S.L."/>
            <person name="McCarthy F.M."/>
            <person name="McCormack J.E."/>
            <person name="Merchant M.E."/>
            <person name="Peterson D.G."/>
            <person name="Pollock D.D."/>
            <person name="Pourmand N."/>
            <person name="Raney B.J."/>
            <person name="Roessler K.A."/>
            <person name="Sanford J.R."/>
            <person name="Sawyer R.H."/>
            <person name="Schmidt C.J."/>
            <person name="Triplett E.W."/>
            <person name="Tuberville T.D."/>
            <person name="Venegas-Anaya M."/>
            <person name="Howard J.T."/>
            <person name="Jarvis E.D."/>
            <person name="Guillette L.J.Jr."/>
            <person name="Glenn T.C."/>
            <person name="Green R.E."/>
            <person name="Ray D.A."/>
        </authorList>
    </citation>
    <scope>NUCLEOTIDE SEQUENCE [LARGE SCALE GENOMIC DNA]</scope>
    <source>
        <strain evidence="17">KSC_2009_1</strain>
    </source>
</reference>
<dbReference type="EMBL" id="AKHW03002692">
    <property type="protein sequence ID" value="KYO37514.1"/>
    <property type="molecule type" value="Genomic_DNA"/>
</dbReference>
<dbReference type="SMART" id="SM00020">
    <property type="entry name" value="Tryp_SPc"/>
    <property type="match status" value="1"/>
</dbReference>
<gene>
    <name evidence="17" type="ORF">Y1Q_0015252</name>
</gene>
<dbReference type="FunFam" id="2.40.10.10:FF:000005">
    <property type="entry name" value="Serine protease 37"/>
    <property type="match status" value="1"/>
</dbReference>
<evidence type="ECO:0000256" key="13">
    <source>
        <dbReference type="RuleBase" id="RU363034"/>
    </source>
</evidence>
<dbReference type="InterPro" id="IPR043504">
    <property type="entry name" value="Peptidase_S1_PA_chymotrypsin"/>
</dbReference>
<sequence length="405" mass="43655">MKVLLILACLGAAVAFPLDDDDKIVGGYTCPKGSVPYQVSLNAGYHFCGGSLINQQWVLSAAHCYKSRIEVRLGEYNINELDNTEEYIASAKVIRHPNYNPRTIDNDIMLIKLKTPAVLTKNVGIVPLPTSCVLPGTECLISGWGNTLSNGYNLPDLLQCLKVPVLTQAECEDAYPGQITDNMMCVGLLEGGKDSCQGDSGGPVVCNGELQGIVSWGIGCAMPGYPGVYTRAQAEQSSPGSSDATGSCQLPQIQIPSGFGAQLAPQPPPRRHQPTQRPVWVQAPLLVHPPCHREEGEDMGAGDVPRGKSQLHHTETLRHQQKLPRLAVQGVGLDRSPQSRVQVEAPGRRAVAQRNPEPCTPQRGLGRPIHWPCPGLKPFAPQDLILQRAGPRATPNMSVWGMSLP</sequence>
<feature type="domain" description="Peptidase S1" evidence="16">
    <location>
        <begin position="24"/>
        <end position="286"/>
    </location>
</feature>
<evidence type="ECO:0000256" key="14">
    <source>
        <dbReference type="SAM" id="MobiDB-lite"/>
    </source>
</evidence>
<dbReference type="PANTHER" id="PTHR24264">
    <property type="entry name" value="TRYPSIN-RELATED"/>
    <property type="match status" value="1"/>
</dbReference>
<dbReference type="PROSITE" id="PS00134">
    <property type="entry name" value="TRYPSIN_HIS"/>
    <property type="match status" value="1"/>
</dbReference>
<accession>A0A151NL42</accession>
<organism evidence="17 18">
    <name type="scientific">Alligator mississippiensis</name>
    <name type="common">American alligator</name>
    <dbReference type="NCBI Taxonomy" id="8496"/>
    <lineage>
        <taxon>Eukaryota</taxon>
        <taxon>Metazoa</taxon>
        <taxon>Chordata</taxon>
        <taxon>Craniata</taxon>
        <taxon>Vertebrata</taxon>
        <taxon>Euteleostomi</taxon>
        <taxon>Archelosauria</taxon>
        <taxon>Archosauria</taxon>
        <taxon>Crocodylia</taxon>
        <taxon>Alligatoridae</taxon>
        <taxon>Alligatorinae</taxon>
        <taxon>Alligator</taxon>
    </lineage>
</organism>
<feature type="chain" id="PRO_5012542905" description="trypsin" evidence="15">
    <location>
        <begin position="16"/>
        <end position="405"/>
    </location>
</feature>
<feature type="signal peptide" evidence="15">
    <location>
        <begin position="1"/>
        <end position="15"/>
    </location>
</feature>
<keyword evidence="7 13" id="KW-0720">Serine protease</keyword>
<evidence type="ECO:0000256" key="2">
    <source>
        <dbReference type="ARBA" id="ARBA00004239"/>
    </source>
</evidence>
<dbReference type="eggNOG" id="KOG3627">
    <property type="taxonomic scope" value="Eukaryota"/>
</dbReference>
<dbReference type="PROSITE" id="PS00135">
    <property type="entry name" value="TRYPSIN_SER"/>
    <property type="match status" value="1"/>
</dbReference>
<dbReference type="SUPFAM" id="SSF50494">
    <property type="entry name" value="Trypsin-like serine proteases"/>
    <property type="match status" value="1"/>
</dbReference>
<evidence type="ECO:0000256" key="12">
    <source>
        <dbReference type="ARBA" id="ARBA00038868"/>
    </source>
</evidence>
<dbReference type="Pfam" id="PF00089">
    <property type="entry name" value="Trypsin"/>
    <property type="match status" value="1"/>
</dbReference>
<dbReference type="InterPro" id="IPR018114">
    <property type="entry name" value="TRYPSIN_HIS"/>
</dbReference>
<evidence type="ECO:0000256" key="15">
    <source>
        <dbReference type="SAM" id="SignalP"/>
    </source>
</evidence>
<evidence type="ECO:0000256" key="11">
    <source>
        <dbReference type="ARBA" id="ARBA00036320"/>
    </source>
</evidence>
<dbReference type="InterPro" id="IPR033116">
    <property type="entry name" value="TRYPSIN_SER"/>
</dbReference>
<keyword evidence="8" id="KW-0106">Calcium</keyword>
<evidence type="ECO:0000256" key="10">
    <source>
        <dbReference type="ARBA" id="ARBA00023157"/>
    </source>
</evidence>
<proteinExistence type="predicted"/>
<dbReference type="PANTHER" id="PTHR24264:SF15">
    <property type="entry name" value="RIKEN CDNA 2210010C04 GENE"/>
    <property type="match status" value="1"/>
</dbReference>
<dbReference type="InterPro" id="IPR001254">
    <property type="entry name" value="Trypsin_dom"/>
</dbReference>
<keyword evidence="9" id="KW-0865">Zymogen</keyword>
<dbReference type="GO" id="GO:0005615">
    <property type="term" value="C:extracellular space"/>
    <property type="evidence" value="ECO:0007669"/>
    <property type="project" value="TreeGrafter"/>
</dbReference>
<keyword evidence="18" id="KW-1185">Reference proteome</keyword>
<comment type="subcellular location">
    <subcellularLocation>
        <location evidence="2">Secreted</location>
        <location evidence="2">Extracellular space</location>
    </subcellularLocation>
</comment>
<evidence type="ECO:0000256" key="7">
    <source>
        <dbReference type="ARBA" id="ARBA00022825"/>
    </source>
</evidence>
<evidence type="ECO:0000256" key="6">
    <source>
        <dbReference type="ARBA" id="ARBA00022801"/>
    </source>
</evidence>
<dbReference type="EC" id="3.4.21.4" evidence="12"/>
<keyword evidence="5" id="KW-0222">Digestion</keyword>
<evidence type="ECO:0000256" key="4">
    <source>
        <dbReference type="ARBA" id="ARBA00022670"/>
    </source>
</evidence>
<feature type="region of interest" description="Disordered" evidence="14">
    <location>
        <begin position="333"/>
        <end position="365"/>
    </location>
</feature>